<dbReference type="FunFam" id="3.30.710.10:FF:000026">
    <property type="entry name" value="E3 ubiquitin ligase complex SCF subunit"/>
    <property type="match status" value="1"/>
</dbReference>
<comment type="function">
    <text evidence="4">Involved in ubiquitination and subsequent proteasomal degradation of target proteins. Together with CUL1, RBX1 and a F-box protein, it forms a SCF E3 ubiquitin ligase complex. The functional specificity of this complex depends on the type of F-box protein. In the SCF complex, it serves as an adapter that links the F-box protein to CUL1.</text>
</comment>
<reference evidence="8" key="1">
    <citation type="journal article" date="2010" name="Nat. Biotechnol.">
        <title>Draft genome sequence of the oilseed species Ricinus communis.</title>
        <authorList>
            <person name="Chan A.P."/>
            <person name="Crabtree J."/>
            <person name="Zhao Q."/>
            <person name="Lorenzi H."/>
            <person name="Orvis J."/>
            <person name="Puiu D."/>
            <person name="Melake-Berhan A."/>
            <person name="Jones K.M."/>
            <person name="Redman J."/>
            <person name="Chen G."/>
            <person name="Cahoon E.B."/>
            <person name="Gedil M."/>
            <person name="Stanke M."/>
            <person name="Haas B.J."/>
            <person name="Wortman J.R."/>
            <person name="Fraser-Liggett C.M."/>
            <person name="Ravel J."/>
            <person name="Rabinowicz P.D."/>
        </authorList>
    </citation>
    <scope>NUCLEOTIDE SEQUENCE [LARGE SCALE GENOMIC DNA]</scope>
    <source>
        <strain evidence="8">cv. Hale</strain>
    </source>
</reference>
<dbReference type="GO" id="GO:0016567">
    <property type="term" value="P:protein ubiquitination"/>
    <property type="evidence" value="ECO:0007669"/>
    <property type="project" value="UniProtKB-UniRule"/>
</dbReference>
<evidence type="ECO:0000313" key="7">
    <source>
        <dbReference type="EMBL" id="EEF46489.1"/>
    </source>
</evidence>
<accession>B9RQQ0</accession>
<dbReference type="STRING" id="3988.B9RQQ0"/>
<dbReference type="SUPFAM" id="SSF81382">
    <property type="entry name" value="Skp1 dimerisation domain-like"/>
    <property type="match status" value="1"/>
</dbReference>
<dbReference type="InterPro" id="IPR001232">
    <property type="entry name" value="SKP1-like"/>
</dbReference>
<dbReference type="InterPro" id="IPR016073">
    <property type="entry name" value="Skp1_comp_POZ"/>
</dbReference>
<feature type="domain" description="SKP1 component dimerisation" evidence="5">
    <location>
        <begin position="125"/>
        <end position="170"/>
    </location>
</feature>
<dbReference type="PIRSF" id="PIRSF028729">
    <property type="entry name" value="E3_ubiquit_lig_SCF_Skp"/>
    <property type="match status" value="1"/>
</dbReference>
<evidence type="ECO:0000256" key="4">
    <source>
        <dbReference type="PIRNR" id="PIRNR028729"/>
    </source>
</evidence>
<comment type="subunit">
    <text evidence="4">Part of a SCF (SKP1-cullin-F-box) protein ligase complex.</text>
</comment>
<evidence type="ECO:0000256" key="2">
    <source>
        <dbReference type="ARBA" id="ARBA00009993"/>
    </source>
</evidence>
<dbReference type="Pfam" id="PF03931">
    <property type="entry name" value="Skp1_POZ"/>
    <property type="match status" value="1"/>
</dbReference>
<evidence type="ECO:0000256" key="3">
    <source>
        <dbReference type="ARBA" id="ARBA00022786"/>
    </source>
</evidence>
<dbReference type="InterPro" id="IPR016072">
    <property type="entry name" value="Skp1_comp_dimer"/>
</dbReference>
<keyword evidence="3 4" id="KW-0833">Ubl conjugation pathway</keyword>
<comment type="pathway">
    <text evidence="1 4">Protein modification; protein ubiquitination.</text>
</comment>
<dbReference type="SMART" id="SM00512">
    <property type="entry name" value="Skp1"/>
    <property type="match status" value="1"/>
</dbReference>
<organism evidence="7 8">
    <name type="scientific">Ricinus communis</name>
    <name type="common">Castor bean</name>
    <dbReference type="NCBI Taxonomy" id="3988"/>
    <lineage>
        <taxon>Eukaryota</taxon>
        <taxon>Viridiplantae</taxon>
        <taxon>Streptophyta</taxon>
        <taxon>Embryophyta</taxon>
        <taxon>Tracheophyta</taxon>
        <taxon>Spermatophyta</taxon>
        <taxon>Magnoliopsida</taxon>
        <taxon>eudicotyledons</taxon>
        <taxon>Gunneridae</taxon>
        <taxon>Pentapetalae</taxon>
        <taxon>rosids</taxon>
        <taxon>fabids</taxon>
        <taxon>Malpighiales</taxon>
        <taxon>Euphorbiaceae</taxon>
        <taxon>Acalyphoideae</taxon>
        <taxon>Acalypheae</taxon>
        <taxon>Ricinus</taxon>
    </lineage>
</organism>
<dbReference type="GO" id="GO:0009867">
    <property type="term" value="P:jasmonic acid mediated signaling pathway"/>
    <property type="evidence" value="ECO:0007669"/>
    <property type="project" value="UniProtKB-ARBA"/>
</dbReference>
<dbReference type="Proteomes" id="UP000008311">
    <property type="component" value="Unassembled WGS sequence"/>
</dbReference>
<name>B9RQQ0_RICCO</name>
<dbReference type="InParanoid" id="B9RQQ0"/>
<feature type="domain" description="SKP1 component POZ" evidence="6">
    <location>
        <begin position="20"/>
        <end position="80"/>
    </location>
</feature>
<evidence type="ECO:0000256" key="1">
    <source>
        <dbReference type="ARBA" id="ARBA00004906"/>
    </source>
</evidence>
<dbReference type="AlphaFoldDB" id="B9RQQ0"/>
<proteinExistence type="inferred from homology"/>
<dbReference type="EMBL" id="EQ973801">
    <property type="protein sequence ID" value="EEF46489.1"/>
    <property type="molecule type" value="Genomic_DNA"/>
</dbReference>
<dbReference type="GO" id="GO:0031146">
    <property type="term" value="P:SCF-dependent proteasomal ubiquitin-dependent protein catabolic process"/>
    <property type="evidence" value="ECO:0000318"/>
    <property type="project" value="GO_Central"/>
</dbReference>
<evidence type="ECO:0000313" key="8">
    <source>
        <dbReference type="Proteomes" id="UP000008311"/>
    </source>
</evidence>
<dbReference type="PANTHER" id="PTHR11165">
    <property type="entry name" value="SKP1"/>
    <property type="match status" value="1"/>
</dbReference>
<keyword evidence="8" id="KW-1185">Reference proteome</keyword>
<dbReference type="UniPathway" id="UPA00143"/>
<sequence length="172" mass="19281">MSLLLSSSSTDSDAATSSKIVALKSEDNLLFDVIEPVAMESKTIKYLLEDTSSSSDDKIVIPLPNVAGKTLSKTIQYLEGRHALSGENSEMLKRYDEDFVKEVSGDQVMIFDLILAANYLEIQFLLDLLCKAVADLMNGKTVDKIRKMFNIVNDYTPEEEAEVRKENEWAFQ</sequence>
<dbReference type="GO" id="GO:0005634">
    <property type="term" value="C:nucleus"/>
    <property type="evidence" value="ECO:0000318"/>
    <property type="project" value="GO_Central"/>
</dbReference>
<dbReference type="InterPro" id="IPR016897">
    <property type="entry name" value="SKP1"/>
</dbReference>
<dbReference type="InterPro" id="IPR011333">
    <property type="entry name" value="SKP1/BTB/POZ_sf"/>
</dbReference>
<dbReference type="Gene3D" id="3.30.710.10">
    <property type="entry name" value="Potassium Channel Kv1.1, Chain A"/>
    <property type="match status" value="1"/>
</dbReference>
<evidence type="ECO:0000259" key="6">
    <source>
        <dbReference type="Pfam" id="PF03931"/>
    </source>
</evidence>
<dbReference type="InterPro" id="IPR036296">
    <property type="entry name" value="SKP1-like_dim_sf"/>
</dbReference>
<dbReference type="KEGG" id="rcu:8274521"/>
<dbReference type="Pfam" id="PF01466">
    <property type="entry name" value="Skp1"/>
    <property type="match status" value="1"/>
</dbReference>
<dbReference type="GO" id="GO:0005737">
    <property type="term" value="C:cytoplasm"/>
    <property type="evidence" value="ECO:0000318"/>
    <property type="project" value="GO_Central"/>
</dbReference>
<comment type="similarity">
    <text evidence="2 4">Belongs to the SKP1 family.</text>
</comment>
<protein>
    <recommendedName>
        <fullName evidence="4">SKP1-like protein</fullName>
    </recommendedName>
</protein>
<gene>
    <name evidence="7" type="ORF">RCOM_1494630</name>
</gene>
<dbReference type="eggNOG" id="KOG1724">
    <property type="taxonomic scope" value="Eukaryota"/>
</dbReference>
<evidence type="ECO:0000259" key="5">
    <source>
        <dbReference type="Pfam" id="PF01466"/>
    </source>
</evidence>
<dbReference type="OrthoDB" id="2342932at2759"/>
<dbReference type="GO" id="GO:0097602">
    <property type="term" value="F:cullin family protein binding"/>
    <property type="evidence" value="ECO:0000318"/>
    <property type="project" value="GO_Central"/>
</dbReference>
<dbReference type="SUPFAM" id="SSF54695">
    <property type="entry name" value="POZ domain"/>
    <property type="match status" value="1"/>
</dbReference>